<evidence type="ECO:0000313" key="4">
    <source>
        <dbReference type="Proteomes" id="UP000326041"/>
    </source>
</evidence>
<gene>
    <name evidence="3" type="ORF">CP972_20490</name>
</gene>
<keyword evidence="4" id="KW-1185">Reference proteome</keyword>
<feature type="compositionally biased region" description="Gly residues" evidence="1">
    <location>
        <begin position="174"/>
        <end position="183"/>
    </location>
</feature>
<feature type="transmembrane region" description="Helical" evidence="2">
    <location>
        <begin position="135"/>
        <end position="157"/>
    </location>
</feature>
<feature type="region of interest" description="Disordered" evidence="1">
    <location>
        <begin position="76"/>
        <end position="130"/>
    </location>
</feature>
<keyword evidence="2" id="KW-1133">Transmembrane helix</keyword>
<feature type="compositionally biased region" description="Low complexity" evidence="1">
    <location>
        <begin position="91"/>
        <end position="100"/>
    </location>
</feature>
<organism evidence="3 4">
    <name type="scientific">Streptomyces prasinus</name>
    <dbReference type="NCBI Taxonomy" id="67345"/>
    <lineage>
        <taxon>Bacteria</taxon>
        <taxon>Bacillati</taxon>
        <taxon>Actinomycetota</taxon>
        <taxon>Actinomycetes</taxon>
        <taxon>Kitasatosporales</taxon>
        <taxon>Streptomycetaceae</taxon>
        <taxon>Streptomyces</taxon>
    </lineage>
</organism>
<keyword evidence="2" id="KW-0472">Membrane</keyword>
<dbReference type="InterPro" id="IPR010982">
    <property type="entry name" value="Lambda_DNA-bd_dom_sf"/>
</dbReference>
<dbReference type="SUPFAM" id="SSF47413">
    <property type="entry name" value="lambda repressor-like DNA-binding domains"/>
    <property type="match status" value="1"/>
</dbReference>
<dbReference type="EMBL" id="CP023697">
    <property type="protein sequence ID" value="QEV07695.1"/>
    <property type="molecule type" value="Genomic_DNA"/>
</dbReference>
<accession>A0ABX6B0P0</accession>
<dbReference type="Pfam" id="PF13560">
    <property type="entry name" value="HTH_31"/>
    <property type="match status" value="1"/>
</dbReference>
<protein>
    <submittedName>
        <fullName evidence="3">XRE family transcriptional regulator</fullName>
    </submittedName>
</protein>
<dbReference type="RefSeq" id="WP_150475402.1">
    <property type="nucleotide sequence ID" value="NZ_CP023697.1"/>
</dbReference>
<evidence type="ECO:0000313" key="3">
    <source>
        <dbReference type="EMBL" id="QEV07695.1"/>
    </source>
</evidence>
<feature type="compositionally biased region" description="Pro residues" evidence="1">
    <location>
        <begin position="111"/>
        <end position="122"/>
    </location>
</feature>
<proteinExistence type="predicted"/>
<keyword evidence="2" id="KW-0812">Transmembrane</keyword>
<name>A0ABX6B0P0_9ACTN</name>
<reference evidence="3 4" key="1">
    <citation type="submission" date="2017-09" db="EMBL/GenBank/DDBJ databases">
        <authorList>
            <person name="Lee N."/>
            <person name="Cho B.-K."/>
        </authorList>
    </citation>
    <scope>NUCLEOTIDE SEQUENCE [LARGE SCALE GENOMIC DNA]</scope>
    <source>
        <strain evidence="3 4">ATCC 13879</strain>
    </source>
</reference>
<dbReference type="Pfam" id="PF10901">
    <property type="entry name" value="DUF2690"/>
    <property type="match status" value="1"/>
</dbReference>
<sequence>MRSPERARLTATLRSLKEHAGLSLTGLGEHTSFSKSSWGRYLKGETLPPREAVRELCRLAGEPEGRCLALWELAESESSGRTARVPPPARPETAPEPQAEPAKEPAEGPAPGDPAPPRPTPPTAATTAHRRSWRVTVVMVAVLAVTAGGVTAAALLLPPDRTPDDSRGPATTGAGTGATTGPGTGPPSPRCQGGACEGRDPLNMLCGIGLDTLIERRTASGARLQVRYSATCGTSWGRIWNTRVGDRVELTAAGSTRSAEITDALDATAYIYTPMTRTAPGTLVRACFRPAGQTRREECFEATVR</sequence>
<feature type="region of interest" description="Disordered" evidence="1">
    <location>
        <begin position="156"/>
        <end position="195"/>
    </location>
</feature>
<dbReference type="InterPro" id="IPR021224">
    <property type="entry name" value="DUF2690"/>
</dbReference>
<dbReference type="Proteomes" id="UP000326041">
    <property type="component" value="Chromosome"/>
</dbReference>
<dbReference type="GeneID" id="95536893"/>
<evidence type="ECO:0000256" key="2">
    <source>
        <dbReference type="SAM" id="Phobius"/>
    </source>
</evidence>
<evidence type="ECO:0000256" key="1">
    <source>
        <dbReference type="SAM" id="MobiDB-lite"/>
    </source>
</evidence>